<reference evidence="5 6" key="1">
    <citation type="submission" date="2018-03" db="EMBL/GenBank/DDBJ databases">
        <title>Neisseria weixii sp. nov., isolated from the intestinal contents of Tibetan Plateau pika (Ochotona curzoniae) in Yushu, Qinghai Province, China.</title>
        <authorList>
            <person name="Gui Z."/>
        </authorList>
    </citation>
    <scope>NUCLEOTIDE SEQUENCE [LARGE SCALE GENOMIC DNA]</scope>
    <source>
        <strain evidence="5 6">ATCC 51483</strain>
    </source>
</reference>
<evidence type="ECO:0000256" key="1">
    <source>
        <dbReference type="ARBA" id="ARBA00008559"/>
    </source>
</evidence>
<dbReference type="InterPro" id="IPR009057">
    <property type="entry name" value="Homeodomain-like_sf"/>
</dbReference>
<dbReference type="AlphaFoldDB" id="A0A2P7U055"/>
<organism evidence="5 6">
    <name type="scientific">Neisseria iguanae</name>
    <dbReference type="NCBI Taxonomy" id="90242"/>
    <lineage>
        <taxon>Bacteria</taxon>
        <taxon>Pseudomonadati</taxon>
        <taxon>Pseudomonadota</taxon>
        <taxon>Betaproteobacteria</taxon>
        <taxon>Neisseriales</taxon>
        <taxon>Neisseriaceae</taxon>
        <taxon>Neisseria</taxon>
    </lineage>
</organism>
<dbReference type="InterPro" id="IPR002197">
    <property type="entry name" value="HTH_Fis"/>
</dbReference>
<keyword evidence="6" id="KW-1185">Reference proteome</keyword>
<dbReference type="EMBL" id="PXYY01000036">
    <property type="protein sequence ID" value="PSJ80325.1"/>
    <property type="molecule type" value="Genomic_DNA"/>
</dbReference>
<dbReference type="PANTHER" id="PTHR47918">
    <property type="entry name" value="DNA-BINDING PROTEIN FIS"/>
    <property type="match status" value="1"/>
</dbReference>
<dbReference type="PIRSF" id="PIRSF002097">
    <property type="entry name" value="DNA-binding_Fis"/>
    <property type="match status" value="1"/>
</dbReference>
<evidence type="ECO:0000313" key="6">
    <source>
        <dbReference type="Proteomes" id="UP000241868"/>
    </source>
</evidence>
<keyword evidence="2" id="KW-0238">DNA-binding</keyword>
<evidence type="ECO:0000256" key="2">
    <source>
        <dbReference type="ARBA" id="ARBA00023125"/>
    </source>
</evidence>
<dbReference type="SUPFAM" id="SSF46689">
    <property type="entry name" value="Homeodomain-like"/>
    <property type="match status" value="1"/>
</dbReference>
<dbReference type="InterPro" id="IPR005412">
    <property type="entry name" value="Fis_DNA-bd"/>
</dbReference>
<gene>
    <name evidence="5" type="ORF">C7N83_07025</name>
</gene>
<accession>A0A2P7U055</accession>
<dbReference type="Pfam" id="PF02954">
    <property type="entry name" value="HTH_8"/>
    <property type="match status" value="1"/>
</dbReference>
<dbReference type="OrthoDB" id="9802388at2"/>
<protein>
    <recommendedName>
        <fullName evidence="3">Putative Fis-like DNA-binding protein</fullName>
    </recommendedName>
</protein>
<dbReference type="Proteomes" id="UP000241868">
    <property type="component" value="Unassembled WGS sequence"/>
</dbReference>
<evidence type="ECO:0000313" key="5">
    <source>
        <dbReference type="EMBL" id="PSJ80325.1"/>
    </source>
</evidence>
<evidence type="ECO:0000256" key="3">
    <source>
        <dbReference type="ARBA" id="ARBA00029540"/>
    </source>
</evidence>
<dbReference type="RefSeq" id="WP_106741611.1">
    <property type="nucleotide sequence ID" value="NZ_PXYY01000036.1"/>
</dbReference>
<dbReference type="NCBIfam" id="NF002517">
    <property type="entry name" value="PRK01905.1"/>
    <property type="match status" value="1"/>
</dbReference>
<comment type="similarity">
    <text evidence="1">Belongs to the transcriptional regulatory Fis family.</text>
</comment>
<dbReference type="InterPro" id="IPR050207">
    <property type="entry name" value="Trans_regulatory_Fis"/>
</dbReference>
<dbReference type="GO" id="GO:0043565">
    <property type="term" value="F:sequence-specific DNA binding"/>
    <property type="evidence" value="ECO:0007669"/>
    <property type="project" value="InterPro"/>
</dbReference>
<comment type="caution">
    <text evidence="5">The sequence shown here is derived from an EMBL/GenBank/DDBJ whole genome shotgun (WGS) entry which is preliminary data.</text>
</comment>
<dbReference type="PRINTS" id="PR01590">
    <property type="entry name" value="HTHFIS"/>
</dbReference>
<dbReference type="Gene3D" id="1.10.10.60">
    <property type="entry name" value="Homeodomain-like"/>
    <property type="match status" value="1"/>
</dbReference>
<name>A0A2P7U055_9NEIS</name>
<dbReference type="PANTHER" id="PTHR47918:SF1">
    <property type="entry name" value="DNA-BINDING PROTEIN FIS"/>
    <property type="match status" value="1"/>
</dbReference>
<evidence type="ECO:0000259" key="4">
    <source>
        <dbReference type="Pfam" id="PF02954"/>
    </source>
</evidence>
<feature type="domain" description="DNA binding HTH" evidence="4">
    <location>
        <begin position="36"/>
        <end position="76"/>
    </location>
</feature>
<sequence length="81" mass="9060">MKTQTVGIAQCVAQNLKQYFKDLAGETPVGVYDMVLHQVEKPMLQCVMDECNGNQSKAAVMLGLNRNTLRKKLLQYGLLDD</sequence>
<proteinExistence type="inferred from homology"/>
<dbReference type="GO" id="GO:0006355">
    <property type="term" value="P:regulation of DNA-templated transcription"/>
    <property type="evidence" value="ECO:0007669"/>
    <property type="project" value="InterPro"/>
</dbReference>